<keyword evidence="2" id="KW-1185">Reference proteome</keyword>
<gene>
    <name evidence="1" type="ORF">CYNAS_LOCUS4415</name>
</gene>
<evidence type="ECO:0000313" key="2">
    <source>
        <dbReference type="Proteomes" id="UP001176961"/>
    </source>
</evidence>
<accession>A0AA36DSK9</accession>
<comment type="caution">
    <text evidence="1">The sequence shown here is derived from an EMBL/GenBank/DDBJ whole genome shotgun (WGS) entry which is preliminary data.</text>
</comment>
<dbReference type="AlphaFoldDB" id="A0AA36DSK9"/>
<sequence>MDWRTTVEQAVKAGFKTTLTRPSRTASRWVPMTTMCSESLVKKKSAFCEISWTSIGTLWSLNPTANELRTINFT</sequence>
<protein>
    <submittedName>
        <fullName evidence="1">Uncharacterized protein</fullName>
    </submittedName>
</protein>
<proteinExistence type="predicted"/>
<dbReference type="Proteomes" id="UP001176961">
    <property type="component" value="Unassembled WGS sequence"/>
</dbReference>
<organism evidence="1 2">
    <name type="scientific">Cylicocyclus nassatus</name>
    <name type="common">Nematode worm</name>
    <dbReference type="NCBI Taxonomy" id="53992"/>
    <lineage>
        <taxon>Eukaryota</taxon>
        <taxon>Metazoa</taxon>
        <taxon>Ecdysozoa</taxon>
        <taxon>Nematoda</taxon>
        <taxon>Chromadorea</taxon>
        <taxon>Rhabditida</taxon>
        <taxon>Rhabditina</taxon>
        <taxon>Rhabditomorpha</taxon>
        <taxon>Strongyloidea</taxon>
        <taxon>Strongylidae</taxon>
        <taxon>Cylicocyclus</taxon>
    </lineage>
</organism>
<evidence type="ECO:0000313" key="1">
    <source>
        <dbReference type="EMBL" id="CAJ0592432.1"/>
    </source>
</evidence>
<reference evidence="1" key="1">
    <citation type="submission" date="2023-07" db="EMBL/GenBank/DDBJ databases">
        <authorList>
            <consortium name="CYATHOMIX"/>
        </authorList>
    </citation>
    <scope>NUCLEOTIDE SEQUENCE</scope>
    <source>
        <strain evidence="1">N/A</strain>
    </source>
</reference>
<dbReference type="EMBL" id="CATQJL010000112">
    <property type="protein sequence ID" value="CAJ0592432.1"/>
    <property type="molecule type" value="Genomic_DNA"/>
</dbReference>
<name>A0AA36DSK9_CYLNA</name>